<comment type="caution">
    <text evidence="3">The sequence shown here is derived from an EMBL/GenBank/DDBJ whole genome shotgun (WGS) entry which is preliminary data.</text>
</comment>
<dbReference type="EMBL" id="JAKOGI010000201">
    <property type="protein sequence ID" value="KAJ8440018.1"/>
    <property type="molecule type" value="Genomic_DNA"/>
</dbReference>
<evidence type="ECO:0000256" key="1">
    <source>
        <dbReference type="SAM" id="MobiDB-lite"/>
    </source>
</evidence>
<dbReference type="AlphaFoldDB" id="A0A9Q1KAX8"/>
<reference evidence="3" key="1">
    <citation type="submission" date="2022-04" db="EMBL/GenBank/DDBJ databases">
        <title>Carnegiea gigantea Genome sequencing and assembly v2.</title>
        <authorList>
            <person name="Copetti D."/>
            <person name="Sanderson M.J."/>
            <person name="Burquez A."/>
            <person name="Wojciechowski M.F."/>
        </authorList>
    </citation>
    <scope>NUCLEOTIDE SEQUENCE</scope>
    <source>
        <strain evidence="3">SGP5-SGP5p</strain>
        <tissue evidence="3">Aerial part</tissue>
    </source>
</reference>
<dbReference type="InterPro" id="IPR053293">
    <property type="entry name" value="OCM_Kinase"/>
</dbReference>
<organism evidence="3 4">
    <name type="scientific">Carnegiea gigantea</name>
    <dbReference type="NCBI Taxonomy" id="171969"/>
    <lineage>
        <taxon>Eukaryota</taxon>
        <taxon>Viridiplantae</taxon>
        <taxon>Streptophyta</taxon>
        <taxon>Embryophyta</taxon>
        <taxon>Tracheophyta</taxon>
        <taxon>Spermatophyta</taxon>
        <taxon>Magnoliopsida</taxon>
        <taxon>eudicotyledons</taxon>
        <taxon>Gunneridae</taxon>
        <taxon>Pentapetalae</taxon>
        <taxon>Caryophyllales</taxon>
        <taxon>Cactineae</taxon>
        <taxon>Cactaceae</taxon>
        <taxon>Cactoideae</taxon>
        <taxon>Echinocereeae</taxon>
        <taxon>Carnegiea</taxon>
    </lineage>
</organism>
<gene>
    <name evidence="3" type="ORF">Cgig2_020506</name>
</gene>
<protein>
    <recommendedName>
        <fullName evidence="2">DOG1 domain-containing protein</fullName>
    </recommendedName>
</protein>
<evidence type="ECO:0000259" key="2">
    <source>
        <dbReference type="PROSITE" id="PS51806"/>
    </source>
</evidence>
<proteinExistence type="predicted"/>
<dbReference type="GO" id="GO:0006351">
    <property type="term" value="P:DNA-templated transcription"/>
    <property type="evidence" value="ECO:0007669"/>
    <property type="project" value="InterPro"/>
</dbReference>
<dbReference type="PROSITE" id="PS51806">
    <property type="entry name" value="DOG1"/>
    <property type="match status" value="1"/>
</dbReference>
<feature type="domain" description="DOG1" evidence="2">
    <location>
        <begin position="70"/>
        <end position="287"/>
    </location>
</feature>
<dbReference type="GO" id="GO:0043565">
    <property type="term" value="F:sequence-specific DNA binding"/>
    <property type="evidence" value="ECO:0007669"/>
    <property type="project" value="InterPro"/>
</dbReference>
<dbReference type="Proteomes" id="UP001153076">
    <property type="component" value="Unassembled WGS sequence"/>
</dbReference>
<evidence type="ECO:0000313" key="4">
    <source>
        <dbReference type="Proteomes" id="UP001153076"/>
    </source>
</evidence>
<feature type="region of interest" description="Disordered" evidence="1">
    <location>
        <begin position="1"/>
        <end position="27"/>
    </location>
</feature>
<dbReference type="PANTHER" id="PTHR47209:SF4">
    <property type="entry name" value="SEED DORMANCY CONTROL PROTEIN"/>
    <property type="match status" value="1"/>
</dbReference>
<accession>A0A9Q1KAX8</accession>
<dbReference type="Pfam" id="PF14144">
    <property type="entry name" value="DOG1"/>
    <property type="match status" value="1"/>
</dbReference>
<keyword evidence="4" id="KW-1185">Reference proteome</keyword>
<dbReference type="InterPro" id="IPR025422">
    <property type="entry name" value="TGA_domain"/>
</dbReference>
<evidence type="ECO:0000313" key="3">
    <source>
        <dbReference type="EMBL" id="KAJ8440018.1"/>
    </source>
</evidence>
<dbReference type="PANTHER" id="PTHR47209">
    <property type="entry name" value="OS06G0639500 PROTEIN"/>
    <property type="match status" value="1"/>
</dbReference>
<name>A0A9Q1KAX8_9CARY</name>
<sequence length="301" mass="34174">MKRASSTPLMKCGEESGEKNQEDEEDTDGFLMARRRIQNSIDKVEGNDVSHRVHCISLYSHRRHSHDRADQNSMEKYGLWRQEQKSRAAKLEQQLKARWTLEDMIDEQLKQFHNHYNRAMVPTQFEDVAQILMPKGAPPLEMASVGWLGDWRPSAILELLRALARSSYLSSSVADSVETDRILSQLINEVRIEETVLDEEMAEIQATCILHLPFSPINRTRGSPLAQVQSELKKIKQVIIKAQQLRFKALELAVKKVLSQVDAAEFLVAFAGIQDAIHQFAARQKFQKSPVSVSVKALGSV</sequence>
<dbReference type="OrthoDB" id="1611096at2759"/>